<dbReference type="RefSeq" id="WP_048574340.1">
    <property type="nucleotide sequence ID" value="NZ_AZSD01000273.1"/>
</dbReference>
<reference evidence="1 2" key="1">
    <citation type="submission" date="2015-02" db="EMBL/GenBank/DDBJ databases">
        <authorList>
            <person name="Gomez-Escribano P.J."/>
        </authorList>
    </citation>
    <scope>NUCLEOTIDE SEQUENCE [LARGE SCALE GENOMIC DNA]</scope>
    <source>
        <strain evidence="2">C34 (DSM 42122 / NRRL B-24963)</strain>
    </source>
</reference>
<evidence type="ECO:0000313" key="2">
    <source>
        <dbReference type="Proteomes" id="UP000035016"/>
    </source>
</evidence>
<dbReference type="Proteomes" id="UP000035016">
    <property type="component" value="Chromosome Chromosome"/>
</dbReference>
<gene>
    <name evidence="1" type="primary">sle_16540</name>
</gene>
<dbReference type="AlphaFoldDB" id="A0A0F7VVY6"/>
<dbReference type="EMBL" id="LN831790">
    <property type="protein sequence ID" value="CQR61116.1"/>
    <property type="molecule type" value="Genomic_DNA"/>
</dbReference>
<accession>A0A0F7VVY6</accession>
<evidence type="ECO:0000313" key="1">
    <source>
        <dbReference type="EMBL" id="CQR61116.1"/>
    </source>
</evidence>
<proteinExistence type="predicted"/>
<name>A0A0F7VVY6_STRLW</name>
<sequence length="209" mass="22659">MTAGYRRRIAERVARLGATPGFSVRAYEVAPPVTDAELASVTASAQGRLPVGVAEFYGELNGFRLEWEYTAPEGGGPPTDFGSVNVRPLADVFAEGLGDTWYDDFEGGDRFRAVKPFDVYAPEACAAFLQEPGGAPRDDVHFHYFGESLSPLHLTFPQYLEGALASCGYVDWRMALTPDDPGLPAARRTLERMRAIIPGFDGLPRPGSA</sequence>
<organism evidence="1 2">
    <name type="scientific">Streptomyces leeuwenhoekii</name>
    <dbReference type="NCBI Taxonomy" id="1437453"/>
    <lineage>
        <taxon>Bacteria</taxon>
        <taxon>Bacillati</taxon>
        <taxon>Actinomycetota</taxon>
        <taxon>Actinomycetes</taxon>
        <taxon>Kitasatosporales</taxon>
        <taxon>Streptomycetaceae</taxon>
        <taxon>Streptomyces</taxon>
    </lineage>
</organism>
<evidence type="ECO:0008006" key="3">
    <source>
        <dbReference type="Google" id="ProtNLM"/>
    </source>
</evidence>
<protein>
    <recommendedName>
        <fullName evidence="3">Knr4/Smi1-like domain-containing protein</fullName>
    </recommendedName>
</protein>
<dbReference type="KEGG" id="sle:sle_16540"/>